<reference evidence="6" key="2">
    <citation type="submission" date="2014-07" db="EMBL/GenBank/DDBJ databases">
        <authorList>
            <person name="Hull J."/>
        </authorList>
    </citation>
    <scope>NUCLEOTIDE SEQUENCE</scope>
</reference>
<evidence type="ECO:0000256" key="1">
    <source>
        <dbReference type="ARBA" id="ARBA00022723"/>
    </source>
</evidence>
<reference evidence="7" key="3">
    <citation type="submission" date="2014-09" db="EMBL/GenBank/DDBJ databases">
        <authorList>
            <person name="Magalhaes I.L.F."/>
            <person name="Oliveira U."/>
            <person name="Santos F.R."/>
            <person name="Vidigal T.H.D.A."/>
            <person name="Brescovit A.D."/>
            <person name="Santos A.J."/>
        </authorList>
    </citation>
    <scope>NUCLEOTIDE SEQUENCE</scope>
</reference>
<reference evidence="6" key="1">
    <citation type="journal article" date="2014" name="PLoS ONE">
        <title>Transcriptome-Based Identification of ABC Transporters in the Western Tarnished Plant Bug Lygus hesperus.</title>
        <authorList>
            <person name="Hull J.J."/>
            <person name="Chaney K."/>
            <person name="Geib S.M."/>
            <person name="Fabrick J.A."/>
            <person name="Brent C.S."/>
            <person name="Walsh D."/>
            <person name="Lavine L.C."/>
        </authorList>
    </citation>
    <scope>NUCLEOTIDE SEQUENCE</scope>
</reference>
<dbReference type="SUPFAM" id="SSF57667">
    <property type="entry name" value="beta-beta-alpha zinc fingers"/>
    <property type="match status" value="1"/>
</dbReference>
<dbReference type="AlphaFoldDB" id="A0A0A9WLS6"/>
<dbReference type="GO" id="GO:0008270">
    <property type="term" value="F:zinc ion binding"/>
    <property type="evidence" value="ECO:0007669"/>
    <property type="project" value="UniProtKB-KW"/>
</dbReference>
<evidence type="ECO:0000313" key="6">
    <source>
        <dbReference type="EMBL" id="JAG09402.1"/>
    </source>
</evidence>
<dbReference type="Pfam" id="PF05253">
    <property type="entry name" value="zf-U11-48K"/>
    <property type="match status" value="1"/>
</dbReference>
<feature type="compositionally biased region" description="Polar residues" evidence="4">
    <location>
        <begin position="264"/>
        <end position="282"/>
    </location>
</feature>
<feature type="region of interest" description="Disordered" evidence="4">
    <location>
        <begin position="151"/>
        <end position="376"/>
    </location>
</feature>
<dbReference type="PROSITE" id="PS51800">
    <property type="entry name" value="ZF_CHHC_U11_48K"/>
    <property type="match status" value="2"/>
</dbReference>
<feature type="domain" description="CHHC U11-48K-type" evidence="5">
    <location>
        <begin position="40"/>
        <end position="67"/>
    </location>
</feature>
<sequence>MIDPGEPTVVCPYNRAHAIIKSRMQFHLPKCRAQHPNMEKAVCPYNSTHVFNYVEMNYHKENCTDKRVVDSFVYHVGNFTPPAGLQPVLNFEVQNNQEDDWDANKPPVSVLDDVRNGIHEKGVLVSLIGAPKAERKAHRFHERLRYQHVVCGDPRLNNPPPRAEDKPPQSSKQMNEESEDEEPEQHPANNQPPPSGDVQPSPSAVEVDERNANASDFPTLSEKMSDMSVSNNPNQLNEAQPVAPPPSAWGKPKARTVDEKISWPTASTRAPTNLGFGSNTAGRNAVQPPARQALPVRMPSNPWGTNTVRHAEPSNHLASAPQPRAAPPAATGGNPNPTVSGIWGRGKVFSSGEARMTSEDFPTLLPVSSRGRKPRP</sequence>
<keyword evidence="1" id="KW-0479">Metal-binding</keyword>
<dbReference type="EMBL" id="GBRD01001756">
    <property type="protein sequence ID" value="JAG64065.1"/>
    <property type="molecule type" value="Transcribed_RNA"/>
</dbReference>
<keyword evidence="2" id="KW-0863">Zinc-finger</keyword>
<keyword evidence="3" id="KW-0862">Zinc</keyword>
<evidence type="ECO:0000256" key="4">
    <source>
        <dbReference type="SAM" id="MobiDB-lite"/>
    </source>
</evidence>
<name>A0A0A9WLS6_LYGHE</name>
<protein>
    <submittedName>
        <fullName evidence="6">Gametocyte-specific factor 1</fullName>
    </submittedName>
</protein>
<evidence type="ECO:0000259" key="5">
    <source>
        <dbReference type="PROSITE" id="PS51800"/>
    </source>
</evidence>
<dbReference type="InterPro" id="IPR022776">
    <property type="entry name" value="TRM13/UPF0224_CHHC_Znf_dom"/>
</dbReference>
<dbReference type="EMBL" id="GBHO01034202">
    <property type="protein sequence ID" value="JAG09402.1"/>
    <property type="molecule type" value="Transcribed_RNA"/>
</dbReference>
<proteinExistence type="predicted"/>
<gene>
    <name evidence="6" type="primary">Gtsf1_2</name>
    <name evidence="6" type="ORF">CM83_38001</name>
</gene>
<feature type="domain" description="CHHC U11-48K-type" evidence="5">
    <location>
        <begin position="8"/>
        <end position="35"/>
    </location>
</feature>
<feature type="compositionally biased region" description="Low complexity" evidence="4">
    <location>
        <begin position="318"/>
        <end position="338"/>
    </location>
</feature>
<organism evidence="6">
    <name type="scientific">Lygus hesperus</name>
    <name type="common">Western plant bug</name>
    <dbReference type="NCBI Taxonomy" id="30085"/>
    <lineage>
        <taxon>Eukaryota</taxon>
        <taxon>Metazoa</taxon>
        <taxon>Ecdysozoa</taxon>
        <taxon>Arthropoda</taxon>
        <taxon>Hexapoda</taxon>
        <taxon>Insecta</taxon>
        <taxon>Pterygota</taxon>
        <taxon>Neoptera</taxon>
        <taxon>Paraneoptera</taxon>
        <taxon>Hemiptera</taxon>
        <taxon>Heteroptera</taxon>
        <taxon>Panheteroptera</taxon>
        <taxon>Cimicomorpha</taxon>
        <taxon>Miridae</taxon>
        <taxon>Mirini</taxon>
        <taxon>Lygus</taxon>
    </lineage>
</organism>
<accession>A0A0A9WLS6</accession>
<evidence type="ECO:0000313" key="7">
    <source>
        <dbReference type="EMBL" id="JAG64065.1"/>
    </source>
</evidence>
<evidence type="ECO:0000256" key="3">
    <source>
        <dbReference type="ARBA" id="ARBA00022833"/>
    </source>
</evidence>
<evidence type="ECO:0000256" key="2">
    <source>
        <dbReference type="ARBA" id="ARBA00022771"/>
    </source>
</evidence>
<dbReference type="InterPro" id="IPR036236">
    <property type="entry name" value="Znf_C2H2_sf"/>
</dbReference>
<feature type="compositionally biased region" description="Polar residues" evidence="4">
    <location>
        <begin position="227"/>
        <end position="238"/>
    </location>
</feature>